<dbReference type="EMBL" id="MH107388">
    <property type="protein sequence ID" value="AXX76223.1"/>
    <property type="molecule type" value="Genomic_DNA"/>
</dbReference>
<accession>A0A385GNK8</accession>
<organism evidence="1">
    <name type="scientific">Babesia duncani</name>
    <dbReference type="NCBI Taxonomy" id="323732"/>
    <lineage>
        <taxon>Eukaryota</taxon>
        <taxon>Sar</taxon>
        <taxon>Alveolata</taxon>
        <taxon>Apicomplexa</taxon>
        <taxon>Aconoidasida</taxon>
        <taxon>Piroplasmida</taxon>
        <taxon>Babesiidae</taxon>
        <taxon>Babesia</taxon>
    </lineage>
</organism>
<evidence type="ECO:0000313" key="1">
    <source>
        <dbReference type="EMBL" id="AXX76223.1"/>
    </source>
</evidence>
<proteinExistence type="predicted"/>
<name>A0A385GNK8_9APIC</name>
<protein>
    <submittedName>
        <fullName evidence="1">Uncharacterized protein</fullName>
    </submittedName>
</protein>
<dbReference type="AlphaFoldDB" id="A0A385GNK8"/>
<sequence length="74" mass="8917">MKKKLILKTFNIKGKKYNKNYILYSINKQYIKLGITNYILNIFLNNKYLVNKYLKISNNISKHCLINILYKNNL</sequence>
<reference evidence="1" key="1">
    <citation type="journal article" date="2018" name="Int. J. Parasitol.">
        <title>Insights into the evolution and drug susceptibility of Babesia duncani from the sequence of its mitochondrial and apicoplast genomes.</title>
        <authorList>
            <person name="Virji A.Z."/>
            <person name="Thekkiniath J."/>
            <person name="Ma W."/>
            <person name="Lawres L."/>
            <person name="Knight J."/>
            <person name="Swei A."/>
            <person name="Roch K.L."/>
            <person name="Ben Mamoun C."/>
        </authorList>
    </citation>
    <scope>NUCLEOTIDE SEQUENCE</scope>
    <source>
        <strain evidence="1">WA-1</strain>
    </source>
</reference>
<gene>
    <name evidence="1" type="primary">HypI</name>
</gene>